<organism evidence="2">
    <name type="scientific">Caldithrix abyssi</name>
    <dbReference type="NCBI Taxonomy" id="187145"/>
    <lineage>
        <taxon>Bacteria</taxon>
        <taxon>Pseudomonadati</taxon>
        <taxon>Calditrichota</taxon>
        <taxon>Calditrichia</taxon>
        <taxon>Calditrichales</taxon>
        <taxon>Calditrichaceae</taxon>
        <taxon>Caldithrix</taxon>
    </lineage>
</organism>
<proteinExistence type="predicted"/>
<dbReference type="EMBL" id="DRQG01000015">
    <property type="protein sequence ID" value="HGY54277.1"/>
    <property type="molecule type" value="Genomic_DNA"/>
</dbReference>
<dbReference type="Proteomes" id="UP000885779">
    <property type="component" value="Unassembled WGS sequence"/>
</dbReference>
<feature type="chain" id="PRO_5030684165" description="Fibronectin type III domain-containing protein" evidence="1">
    <location>
        <begin position="20"/>
        <end position="132"/>
    </location>
</feature>
<sequence>MRQKLTTLFLLIFVSSLFAGVVFSEYSATPATDRVTITWSTKSETNVKAFVILRSNDDKTFVELKRINPQGPGTQYSYVDENVVFKDISPLFYKIKAIDDNGRVVDESDGMIVHPNISGIFRTWGAIKAMFR</sequence>
<reference evidence="2" key="1">
    <citation type="journal article" date="2020" name="mSystems">
        <title>Genome- and Community-Level Interaction Insights into Carbon Utilization and Element Cycling Functions of Hydrothermarchaeota in Hydrothermal Sediment.</title>
        <authorList>
            <person name="Zhou Z."/>
            <person name="Liu Y."/>
            <person name="Xu W."/>
            <person name="Pan J."/>
            <person name="Luo Z.H."/>
            <person name="Li M."/>
        </authorList>
    </citation>
    <scope>NUCLEOTIDE SEQUENCE [LARGE SCALE GENOMIC DNA]</scope>
    <source>
        <strain evidence="2">HyVt-577</strain>
    </source>
</reference>
<name>A0A7V4UBX2_CALAY</name>
<evidence type="ECO:0008006" key="3">
    <source>
        <dbReference type="Google" id="ProtNLM"/>
    </source>
</evidence>
<keyword evidence="1" id="KW-0732">Signal</keyword>
<dbReference type="InterPro" id="IPR013783">
    <property type="entry name" value="Ig-like_fold"/>
</dbReference>
<accession>A0A7V4UBX2</accession>
<evidence type="ECO:0000313" key="2">
    <source>
        <dbReference type="EMBL" id="HGY54277.1"/>
    </source>
</evidence>
<evidence type="ECO:0000256" key="1">
    <source>
        <dbReference type="SAM" id="SignalP"/>
    </source>
</evidence>
<feature type="signal peptide" evidence="1">
    <location>
        <begin position="1"/>
        <end position="19"/>
    </location>
</feature>
<gene>
    <name evidence="2" type="ORF">ENK44_01120</name>
</gene>
<dbReference type="Gene3D" id="2.60.40.10">
    <property type="entry name" value="Immunoglobulins"/>
    <property type="match status" value="1"/>
</dbReference>
<protein>
    <recommendedName>
        <fullName evidence="3">Fibronectin type III domain-containing protein</fullName>
    </recommendedName>
</protein>
<comment type="caution">
    <text evidence="2">The sequence shown here is derived from an EMBL/GenBank/DDBJ whole genome shotgun (WGS) entry which is preliminary data.</text>
</comment>
<dbReference type="AlphaFoldDB" id="A0A7V4UBX2"/>